<keyword evidence="1" id="KW-0472">Membrane</keyword>
<proteinExistence type="predicted"/>
<dbReference type="AlphaFoldDB" id="A0AAX3JB74"/>
<dbReference type="Proteomes" id="UP000433737">
    <property type="component" value="Unassembled WGS sequence"/>
</dbReference>
<sequence>MSQPKITEQTQRSKINPPVFYSSAILIFIIVAFAAIFPEQADKQLSALQSGIFANAS</sequence>
<name>A0AAX3JB74_9GAMM</name>
<evidence type="ECO:0000313" key="2">
    <source>
        <dbReference type="EMBL" id="VXC50414.1"/>
    </source>
</evidence>
<keyword evidence="1" id="KW-1133">Transmembrane helix</keyword>
<accession>A0AAX3JB74</accession>
<protein>
    <submittedName>
        <fullName evidence="2">Uncharacterized protein</fullName>
    </submittedName>
</protein>
<comment type="caution">
    <text evidence="2">The sequence shown here is derived from an EMBL/GenBank/DDBJ whole genome shotgun (WGS) entry which is preliminary data.</text>
</comment>
<feature type="transmembrane region" description="Helical" evidence="1">
    <location>
        <begin position="20"/>
        <end position="37"/>
    </location>
</feature>
<gene>
    <name evidence="2" type="ORF">PANT111_460066</name>
</gene>
<dbReference type="EMBL" id="CABWMH010000041">
    <property type="protein sequence ID" value="VXC50414.1"/>
    <property type="molecule type" value="Genomic_DNA"/>
</dbReference>
<keyword evidence="1" id="KW-0812">Transmembrane</keyword>
<evidence type="ECO:0000313" key="3">
    <source>
        <dbReference type="Proteomes" id="UP000433737"/>
    </source>
</evidence>
<organism evidence="2 3">
    <name type="scientific">Pantoea brenneri</name>
    <dbReference type="NCBI Taxonomy" id="472694"/>
    <lineage>
        <taxon>Bacteria</taxon>
        <taxon>Pseudomonadati</taxon>
        <taxon>Pseudomonadota</taxon>
        <taxon>Gammaproteobacteria</taxon>
        <taxon>Enterobacterales</taxon>
        <taxon>Erwiniaceae</taxon>
        <taxon>Pantoea</taxon>
    </lineage>
</organism>
<evidence type="ECO:0000256" key="1">
    <source>
        <dbReference type="SAM" id="Phobius"/>
    </source>
</evidence>
<reference evidence="2 3" key="1">
    <citation type="submission" date="2019-10" db="EMBL/GenBank/DDBJ databases">
        <authorList>
            <person name="Karimi E."/>
        </authorList>
    </citation>
    <scope>NUCLEOTIDE SEQUENCE [LARGE SCALE GENOMIC DNA]</scope>
    <source>
        <strain evidence="2">Pantoea sp. 111</strain>
    </source>
</reference>